<keyword evidence="6" id="KW-1015">Disulfide bond</keyword>
<feature type="transmembrane region" description="Helical" evidence="8">
    <location>
        <begin position="102"/>
        <end position="120"/>
    </location>
</feature>
<evidence type="ECO:0000256" key="6">
    <source>
        <dbReference type="ARBA" id="ARBA00023157"/>
    </source>
</evidence>
<gene>
    <name evidence="10" type="primary">FAM3D</name>
</gene>
<dbReference type="InParanoid" id="A0A667YUV2"/>
<feature type="domain" description="ILEI/PANDER" evidence="9">
    <location>
        <begin position="103"/>
        <end position="184"/>
    </location>
</feature>
<name>A0A667YUV2_9TELE</name>
<evidence type="ECO:0000313" key="11">
    <source>
        <dbReference type="Proteomes" id="UP000472263"/>
    </source>
</evidence>
<keyword evidence="11" id="KW-1185">Reference proteome</keyword>
<dbReference type="Proteomes" id="UP000472263">
    <property type="component" value="Chromosome 5"/>
</dbReference>
<evidence type="ECO:0000313" key="10">
    <source>
        <dbReference type="Ensembl" id="ENSMMDP00005027589.1"/>
    </source>
</evidence>
<evidence type="ECO:0000256" key="8">
    <source>
        <dbReference type="SAM" id="Phobius"/>
    </source>
</evidence>
<keyword evidence="5 7" id="KW-0430">Lectin</keyword>
<dbReference type="GeneTree" id="ENSGT00950000183004"/>
<keyword evidence="4" id="KW-0732">Signal</keyword>
<dbReference type="InterPro" id="IPR039477">
    <property type="entry name" value="ILEI/PANDER_dom"/>
</dbReference>
<keyword evidence="3" id="KW-0964">Secreted</keyword>
<dbReference type="AlphaFoldDB" id="A0A667YUV2"/>
<evidence type="ECO:0000256" key="4">
    <source>
        <dbReference type="ARBA" id="ARBA00022729"/>
    </source>
</evidence>
<sequence>MTLKINIFESLLWLAGFLCIVAGIAVILLIWGVSISPSNIHDIVRQIILAAPKPAIKCNLSRRCPPDHFAFHIISGAADVVGPNICFEGKIIMSNLLNNVGLGLNMVLVNVMMTFVLYSLPKDPKDILAYLKAIKPGTIVLVASFDDVTPKMTNEMREIFVGLGSSLIKSVKRRDTWVFAGGGGTSKNSPFEKVSHPLDEKTNIYGAWPEMVEVAGCFPRKS</sequence>
<dbReference type="PROSITE" id="PS52031">
    <property type="entry name" value="GG_LECTIN"/>
    <property type="match status" value="1"/>
</dbReference>
<keyword evidence="8" id="KW-1133">Transmembrane helix</keyword>
<evidence type="ECO:0000259" key="9">
    <source>
        <dbReference type="Pfam" id="PF15711"/>
    </source>
</evidence>
<feature type="transmembrane region" description="Helical" evidence="8">
    <location>
        <begin position="12"/>
        <end position="33"/>
    </location>
</feature>
<reference evidence="10" key="2">
    <citation type="submission" date="2025-08" db="UniProtKB">
        <authorList>
            <consortium name="Ensembl"/>
        </authorList>
    </citation>
    <scope>IDENTIFICATION</scope>
</reference>
<protein>
    <submittedName>
        <fullName evidence="10">FAM3 metabolism regulating signaling molecule D</fullName>
    </submittedName>
</protein>
<reference evidence="10" key="1">
    <citation type="submission" date="2019-06" db="EMBL/GenBank/DDBJ databases">
        <authorList>
            <consortium name="Wellcome Sanger Institute Data Sharing"/>
        </authorList>
    </citation>
    <scope>NUCLEOTIDE SEQUENCE [LARGE SCALE GENOMIC DNA]</scope>
</reference>
<dbReference type="InterPro" id="IPR039220">
    <property type="entry name" value="FAM3"/>
</dbReference>
<evidence type="ECO:0000256" key="7">
    <source>
        <dbReference type="PROSITE-ProRule" id="PRU01375"/>
    </source>
</evidence>
<comment type="similarity">
    <text evidence="2">Belongs to the FAM3 family.</text>
</comment>
<evidence type="ECO:0000256" key="1">
    <source>
        <dbReference type="ARBA" id="ARBA00004613"/>
    </source>
</evidence>
<dbReference type="Pfam" id="PF15711">
    <property type="entry name" value="ILEI"/>
    <property type="match status" value="1"/>
</dbReference>
<keyword evidence="8" id="KW-0812">Transmembrane</keyword>
<accession>A0A667YUV2</accession>
<dbReference type="Ensembl" id="ENSMMDT00005028257.1">
    <property type="protein sequence ID" value="ENSMMDP00005027589.1"/>
    <property type="gene ID" value="ENSMMDG00005013232.1"/>
</dbReference>
<keyword evidence="8" id="KW-0472">Membrane</keyword>
<evidence type="ECO:0000256" key="3">
    <source>
        <dbReference type="ARBA" id="ARBA00022525"/>
    </source>
</evidence>
<reference evidence="10" key="3">
    <citation type="submission" date="2025-09" db="UniProtKB">
        <authorList>
            <consortium name="Ensembl"/>
        </authorList>
    </citation>
    <scope>IDENTIFICATION</scope>
</reference>
<comment type="subcellular location">
    <subcellularLocation>
        <location evidence="1">Secreted</location>
    </subcellularLocation>
</comment>
<organism evidence="10 11">
    <name type="scientific">Myripristis murdjan</name>
    <name type="common">pinecone soldierfish</name>
    <dbReference type="NCBI Taxonomy" id="586833"/>
    <lineage>
        <taxon>Eukaryota</taxon>
        <taxon>Metazoa</taxon>
        <taxon>Chordata</taxon>
        <taxon>Craniata</taxon>
        <taxon>Vertebrata</taxon>
        <taxon>Euteleostomi</taxon>
        <taxon>Actinopterygii</taxon>
        <taxon>Neopterygii</taxon>
        <taxon>Teleostei</taxon>
        <taxon>Neoteleostei</taxon>
        <taxon>Acanthomorphata</taxon>
        <taxon>Holocentriformes</taxon>
        <taxon>Holocentridae</taxon>
        <taxon>Myripristis</taxon>
    </lineage>
</organism>
<proteinExistence type="inferred from homology"/>
<dbReference type="GO" id="GO:0030246">
    <property type="term" value="F:carbohydrate binding"/>
    <property type="evidence" value="ECO:0007669"/>
    <property type="project" value="UniProtKB-UniRule"/>
</dbReference>
<dbReference type="PANTHER" id="PTHR14592">
    <property type="entry name" value="UNCHARACTERIZED FAM3"/>
    <property type="match status" value="1"/>
</dbReference>
<evidence type="ECO:0000256" key="5">
    <source>
        <dbReference type="ARBA" id="ARBA00022734"/>
    </source>
</evidence>
<evidence type="ECO:0000256" key="2">
    <source>
        <dbReference type="ARBA" id="ARBA00010905"/>
    </source>
</evidence>
<dbReference type="GO" id="GO:0005576">
    <property type="term" value="C:extracellular region"/>
    <property type="evidence" value="ECO:0007669"/>
    <property type="project" value="UniProtKB-SubCell"/>
</dbReference>